<sequence>MRNVGGFLWQQERALLILKCLVWTRTSKDSILSDKVCTSLVRSDSCFSKDILLWKNKI</sequence>
<dbReference type="EMBL" id="JAIWYP010000006">
    <property type="protein sequence ID" value="KAH3810776.1"/>
    <property type="molecule type" value="Genomic_DNA"/>
</dbReference>
<proteinExistence type="predicted"/>
<protein>
    <submittedName>
        <fullName evidence="1">Uncharacterized protein</fullName>
    </submittedName>
</protein>
<keyword evidence="2" id="KW-1185">Reference proteome</keyword>
<dbReference type="AlphaFoldDB" id="A0A9D4G8J9"/>
<dbReference type="Proteomes" id="UP000828390">
    <property type="component" value="Unassembled WGS sequence"/>
</dbReference>
<reference evidence="1" key="1">
    <citation type="journal article" date="2019" name="bioRxiv">
        <title>The Genome of the Zebra Mussel, Dreissena polymorpha: A Resource for Invasive Species Research.</title>
        <authorList>
            <person name="McCartney M.A."/>
            <person name="Auch B."/>
            <person name="Kono T."/>
            <person name="Mallez S."/>
            <person name="Zhang Y."/>
            <person name="Obille A."/>
            <person name="Becker A."/>
            <person name="Abrahante J.E."/>
            <person name="Garbe J."/>
            <person name="Badalamenti J.P."/>
            <person name="Herman A."/>
            <person name="Mangelson H."/>
            <person name="Liachko I."/>
            <person name="Sullivan S."/>
            <person name="Sone E.D."/>
            <person name="Koren S."/>
            <person name="Silverstein K.A.T."/>
            <person name="Beckman K.B."/>
            <person name="Gohl D.M."/>
        </authorList>
    </citation>
    <scope>NUCLEOTIDE SEQUENCE</scope>
    <source>
        <strain evidence="1">Duluth1</strain>
        <tissue evidence="1">Whole animal</tissue>
    </source>
</reference>
<comment type="caution">
    <text evidence="1">The sequence shown here is derived from an EMBL/GenBank/DDBJ whole genome shotgun (WGS) entry which is preliminary data.</text>
</comment>
<gene>
    <name evidence="1" type="ORF">DPMN_139174</name>
</gene>
<organism evidence="1 2">
    <name type="scientific">Dreissena polymorpha</name>
    <name type="common">Zebra mussel</name>
    <name type="synonym">Mytilus polymorpha</name>
    <dbReference type="NCBI Taxonomy" id="45954"/>
    <lineage>
        <taxon>Eukaryota</taxon>
        <taxon>Metazoa</taxon>
        <taxon>Spiralia</taxon>
        <taxon>Lophotrochozoa</taxon>
        <taxon>Mollusca</taxon>
        <taxon>Bivalvia</taxon>
        <taxon>Autobranchia</taxon>
        <taxon>Heteroconchia</taxon>
        <taxon>Euheterodonta</taxon>
        <taxon>Imparidentia</taxon>
        <taxon>Neoheterodontei</taxon>
        <taxon>Myida</taxon>
        <taxon>Dreissenoidea</taxon>
        <taxon>Dreissenidae</taxon>
        <taxon>Dreissena</taxon>
    </lineage>
</organism>
<evidence type="ECO:0000313" key="2">
    <source>
        <dbReference type="Proteomes" id="UP000828390"/>
    </source>
</evidence>
<accession>A0A9D4G8J9</accession>
<reference evidence="1" key="2">
    <citation type="submission" date="2020-11" db="EMBL/GenBank/DDBJ databases">
        <authorList>
            <person name="McCartney M.A."/>
            <person name="Auch B."/>
            <person name="Kono T."/>
            <person name="Mallez S."/>
            <person name="Becker A."/>
            <person name="Gohl D.M."/>
            <person name="Silverstein K.A.T."/>
            <person name="Koren S."/>
            <person name="Bechman K.B."/>
            <person name="Herman A."/>
            <person name="Abrahante J.E."/>
            <person name="Garbe J."/>
        </authorList>
    </citation>
    <scope>NUCLEOTIDE SEQUENCE</scope>
    <source>
        <strain evidence="1">Duluth1</strain>
        <tissue evidence="1">Whole animal</tissue>
    </source>
</reference>
<name>A0A9D4G8J9_DREPO</name>
<evidence type="ECO:0000313" key="1">
    <source>
        <dbReference type="EMBL" id="KAH3810776.1"/>
    </source>
</evidence>